<protein>
    <recommendedName>
        <fullName evidence="4">DNA topoisomerase (ATP-hydrolyzing)</fullName>
        <ecNumber evidence="4">5.6.2.2</ecNumber>
    </recommendedName>
</protein>
<evidence type="ECO:0000313" key="14">
    <source>
        <dbReference type="RefSeq" id="XP_030372271.1"/>
    </source>
</evidence>
<keyword evidence="5" id="KW-0479">Metal-binding</keyword>
<keyword evidence="13" id="KW-1185">Reference proteome</keyword>
<evidence type="ECO:0000256" key="6">
    <source>
        <dbReference type="ARBA" id="ARBA00022842"/>
    </source>
</evidence>
<dbReference type="Gene3D" id="1.10.10.10">
    <property type="entry name" value="Winged helix-like DNA-binding domain superfamily/Winged helix DNA-binding domain"/>
    <property type="match status" value="1"/>
</dbReference>
<dbReference type="PRINTS" id="PR01550">
    <property type="entry name" value="TOP6AFAMILY"/>
</dbReference>
<dbReference type="GO" id="GO:0042138">
    <property type="term" value="P:meiotic DNA double-strand break formation"/>
    <property type="evidence" value="ECO:0007669"/>
    <property type="project" value="TreeGrafter"/>
</dbReference>
<dbReference type="Pfam" id="PF21180">
    <property type="entry name" value="TOP6A-Spo11_Toprim"/>
    <property type="match status" value="1"/>
</dbReference>
<sequence length="339" mass="37819">MSAEKSELLDKVEQIVLHLVKSLISQQDGTLKVPNLPITASDDGSPLYRNVAYKKSNSRHRFCLVVFVFAEVHRLLINGGSCTARGLYYRNVQLIRTQLHIVRAKIDVCRMLNSVPSHLGILSATKGLMAGDIKLFLGNGDILDCSVYCGPISLPSDLEIVEHIDTQAEFVLIVEKESVFQSLLDHNVFDTFGSKFILLTGKGYPDVSTRCIVHKLAVEYNLPSYILVDADPFGIDIMLVYQNGSQTLSFISNCISTPMIRWIGLHPSEIANLSKCAVSLSNSDNKKISDILGRSNISLGVQRELYTLQRLQLKAEIESVTEFLSIDYIPNKIKRNLYL</sequence>
<dbReference type="InterPro" id="IPR013049">
    <property type="entry name" value="Spo11/TopoVI_A_N"/>
</dbReference>
<comment type="similarity">
    <text evidence="3 10">Belongs to the TOP6A family.</text>
</comment>
<comment type="catalytic activity">
    <reaction evidence="1 10">
        <text>ATP-dependent breakage, passage and rejoining of double-stranded DNA.</text>
        <dbReference type="EC" id="5.6.2.2"/>
    </reaction>
</comment>
<dbReference type="CTD" id="2768853"/>
<proteinExistence type="inferred from homology"/>
<dbReference type="GO" id="GO:0005524">
    <property type="term" value="F:ATP binding"/>
    <property type="evidence" value="ECO:0007669"/>
    <property type="project" value="InterPro"/>
</dbReference>
<dbReference type="SUPFAM" id="SSF56726">
    <property type="entry name" value="DNA topoisomerase IV, alpha subunit"/>
    <property type="match status" value="1"/>
</dbReference>
<evidence type="ECO:0000256" key="1">
    <source>
        <dbReference type="ARBA" id="ARBA00000185"/>
    </source>
</evidence>
<dbReference type="InterPro" id="IPR036388">
    <property type="entry name" value="WH-like_DNA-bd_sf"/>
</dbReference>
<dbReference type="PROSITE" id="PS52041">
    <property type="entry name" value="TOPO_IIB"/>
    <property type="match status" value="1"/>
</dbReference>
<dbReference type="GO" id="GO:0003677">
    <property type="term" value="F:DNA binding"/>
    <property type="evidence" value="ECO:0007669"/>
    <property type="project" value="UniProtKB-UniRule"/>
</dbReference>
<feature type="active site" description="O-(5'-phospho-DNA)-tyrosine intermediate" evidence="10">
    <location>
        <position position="89"/>
    </location>
</feature>
<keyword evidence="9 10" id="KW-0413">Isomerase</keyword>
<evidence type="ECO:0000256" key="3">
    <source>
        <dbReference type="ARBA" id="ARBA00006559"/>
    </source>
</evidence>
<dbReference type="AlphaFoldDB" id="A0A6J2TBE7"/>
<feature type="domain" description="Topoisomerase 6 subunit A/Spo11 TOPRIM" evidence="12">
    <location>
        <begin position="170"/>
        <end position="333"/>
    </location>
</feature>
<dbReference type="Proteomes" id="UP000504634">
    <property type="component" value="Unplaced"/>
</dbReference>
<evidence type="ECO:0000256" key="4">
    <source>
        <dbReference type="ARBA" id="ARBA00012895"/>
    </source>
</evidence>
<keyword evidence="7 10" id="KW-0799">Topoisomerase</keyword>
<gene>
    <name evidence="14 15" type="primary">LOC115622465</name>
</gene>
<dbReference type="Pfam" id="PF04406">
    <property type="entry name" value="TP6A_N"/>
    <property type="match status" value="1"/>
</dbReference>
<dbReference type="Gene3D" id="3.40.1360.10">
    <property type="match status" value="1"/>
</dbReference>
<dbReference type="PANTHER" id="PTHR10848">
    <property type="entry name" value="MEIOTIC RECOMBINATION PROTEIN SPO11"/>
    <property type="match status" value="1"/>
</dbReference>
<dbReference type="InterPro" id="IPR036078">
    <property type="entry name" value="Spo11/TopoVI_A_sf"/>
</dbReference>
<accession>A0A6J2TBE7</accession>
<evidence type="ECO:0000259" key="11">
    <source>
        <dbReference type="Pfam" id="PF04406"/>
    </source>
</evidence>
<dbReference type="RefSeq" id="XP_030372271.1">
    <property type="nucleotide sequence ID" value="XM_030516411.1"/>
</dbReference>
<dbReference type="CDD" id="cd00223">
    <property type="entry name" value="TOPRIM_TopoIIB_SPO"/>
    <property type="match status" value="1"/>
</dbReference>
<keyword evidence="6" id="KW-0460">Magnesium</keyword>
<evidence type="ECO:0000256" key="9">
    <source>
        <dbReference type="ARBA" id="ARBA00023235"/>
    </source>
</evidence>
<dbReference type="RefSeq" id="XP_030372277.1">
    <property type="nucleotide sequence ID" value="XM_030516417.1"/>
</dbReference>
<organism evidence="13 15">
    <name type="scientific">Drosophila lebanonensis</name>
    <name type="common">Fruit fly</name>
    <name type="synonym">Scaptodrosophila lebanonensis</name>
    <dbReference type="NCBI Taxonomy" id="7225"/>
    <lineage>
        <taxon>Eukaryota</taxon>
        <taxon>Metazoa</taxon>
        <taxon>Ecdysozoa</taxon>
        <taxon>Arthropoda</taxon>
        <taxon>Hexapoda</taxon>
        <taxon>Insecta</taxon>
        <taxon>Pterygota</taxon>
        <taxon>Neoptera</taxon>
        <taxon>Endopterygota</taxon>
        <taxon>Diptera</taxon>
        <taxon>Brachycera</taxon>
        <taxon>Muscomorpha</taxon>
        <taxon>Ephydroidea</taxon>
        <taxon>Drosophilidae</taxon>
        <taxon>Scaptodrosophila</taxon>
    </lineage>
</organism>
<reference evidence="14 15" key="1">
    <citation type="submission" date="2025-04" db="UniProtKB">
        <authorList>
            <consortium name="RefSeq"/>
        </authorList>
    </citation>
    <scope>IDENTIFICATION</scope>
    <source>
        <strain evidence="14 15">11010-0011.00</strain>
        <tissue evidence="14 15">Whole body</tissue>
    </source>
</reference>
<dbReference type="GO" id="GO:0046872">
    <property type="term" value="F:metal ion binding"/>
    <property type="evidence" value="ECO:0007669"/>
    <property type="project" value="UniProtKB-KW"/>
</dbReference>
<feature type="domain" description="Spo11/DNA topoisomerase VI subunit A N-terminal" evidence="11">
    <location>
        <begin position="60"/>
        <end position="121"/>
    </location>
</feature>
<evidence type="ECO:0000256" key="8">
    <source>
        <dbReference type="ARBA" id="ARBA00023125"/>
    </source>
</evidence>
<dbReference type="GO" id="GO:0000706">
    <property type="term" value="P:meiotic DNA double-strand break processing"/>
    <property type="evidence" value="ECO:0007669"/>
    <property type="project" value="TreeGrafter"/>
</dbReference>
<evidence type="ECO:0000313" key="15">
    <source>
        <dbReference type="RefSeq" id="XP_030372277.1"/>
    </source>
</evidence>
<dbReference type="InterPro" id="IPR034136">
    <property type="entry name" value="TOPRIM_Topo6A/Spo11"/>
</dbReference>
<dbReference type="PANTHER" id="PTHR10848:SF0">
    <property type="entry name" value="MEIOTIC RECOMBINATION PROTEIN SPO11"/>
    <property type="match status" value="1"/>
</dbReference>
<name>A0A6J2TBE7_DROLE</name>
<dbReference type="EC" id="5.6.2.2" evidence="4"/>
<evidence type="ECO:0000313" key="13">
    <source>
        <dbReference type="Proteomes" id="UP000504634"/>
    </source>
</evidence>
<evidence type="ECO:0000256" key="7">
    <source>
        <dbReference type="ARBA" id="ARBA00023029"/>
    </source>
</evidence>
<dbReference type="GO" id="GO:0000228">
    <property type="term" value="C:nuclear chromosome"/>
    <property type="evidence" value="ECO:0007669"/>
    <property type="project" value="TreeGrafter"/>
</dbReference>
<evidence type="ECO:0000256" key="5">
    <source>
        <dbReference type="ARBA" id="ARBA00022723"/>
    </source>
</evidence>
<evidence type="ECO:0000259" key="12">
    <source>
        <dbReference type="Pfam" id="PF21180"/>
    </source>
</evidence>
<dbReference type="InterPro" id="IPR002815">
    <property type="entry name" value="Spo11/TopoVI_A"/>
</dbReference>
<evidence type="ECO:0000256" key="2">
    <source>
        <dbReference type="ARBA" id="ARBA00001946"/>
    </source>
</evidence>
<evidence type="ECO:0000256" key="10">
    <source>
        <dbReference type="PROSITE-ProRule" id="PRU01385"/>
    </source>
</evidence>
<comment type="cofactor">
    <cofactor evidence="2">
        <name>Mg(2+)</name>
        <dbReference type="ChEBI" id="CHEBI:18420"/>
    </cofactor>
</comment>
<dbReference type="GO" id="GO:0007131">
    <property type="term" value="P:reciprocal meiotic recombination"/>
    <property type="evidence" value="ECO:0007669"/>
    <property type="project" value="TreeGrafter"/>
</dbReference>
<dbReference type="GO" id="GO:0003918">
    <property type="term" value="F:DNA topoisomerase type II (double strand cut, ATP-hydrolyzing) activity"/>
    <property type="evidence" value="ECO:0007669"/>
    <property type="project" value="UniProtKB-UniRule"/>
</dbReference>
<dbReference type="GeneID" id="115622465"/>
<keyword evidence="8 10" id="KW-0238">DNA-binding</keyword>